<sequence length="455" mass="48516">MSAVSSEVAFLKETLNTIEATSPRCELTLSETNRLLIQLAYTTALLRRTYAQSNTQADSLADVSARLGVSVAALRQLNPMLASIGDTEPLPENTYLKVPPRVLEEPRAELGKEVKGRPSEPKSETPTRGAAPKEREKSISVNTTPPAAVSSARSPIAVKSPPSKPSSLADKGSELSPRSPSTSSASQAMVVVRTRSNSTSTAALVPPPELASPSLPRTSGVSSPASAVKSVTEREITPPEQVKSSQISLEVEEPTPSSDVPPSIGKFASAPPPTLSRRGTPPQPYKERTLTPNLNPNSNIKLRHLMQPKSSPRGSPLASAPQPEVVSPVSEREDSSPKSVPIDLPVGAVASTSPPSAARSPPREQRVPSEDTVSEATVNEVSPPSENSLKRAEPDFESEEETDEGEEFDTIQGICETYSVKIDDVLSFNPFLKEYKIDEPLPPDLPIVLPLPQDS</sequence>
<protein>
    <recommendedName>
        <fullName evidence="4">LysM domain containing protein</fullName>
    </recommendedName>
</protein>
<dbReference type="InterPro" id="IPR018392">
    <property type="entry name" value="LysM"/>
</dbReference>
<proteinExistence type="predicted"/>
<feature type="compositionally biased region" description="Polar residues" evidence="1">
    <location>
        <begin position="290"/>
        <end position="300"/>
    </location>
</feature>
<feature type="region of interest" description="Disordered" evidence="1">
    <location>
        <begin position="83"/>
        <end position="411"/>
    </location>
</feature>
<feature type="compositionally biased region" description="Polar residues" evidence="1">
    <location>
        <begin position="374"/>
        <end position="387"/>
    </location>
</feature>
<feature type="compositionally biased region" description="Polar residues" evidence="1">
    <location>
        <begin position="215"/>
        <end position="225"/>
    </location>
</feature>
<dbReference type="VEuPathDB" id="TriTrypDB:ADEAN_000012000"/>
<keyword evidence="3" id="KW-1185">Reference proteome</keyword>
<gene>
    <name evidence="2" type="ORF">ADEAN_000012000</name>
</gene>
<dbReference type="EMBL" id="LR877145">
    <property type="protein sequence ID" value="CAD2212708.1"/>
    <property type="molecule type" value="Genomic_DNA"/>
</dbReference>
<dbReference type="Proteomes" id="UP000515908">
    <property type="component" value="Chromosome 01"/>
</dbReference>
<feature type="compositionally biased region" description="Acidic residues" evidence="1">
    <location>
        <begin position="395"/>
        <end position="409"/>
    </location>
</feature>
<name>A0A7G2BYW9_9TRYP</name>
<organism evidence="2 3">
    <name type="scientific">Angomonas deanei</name>
    <dbReference type="NCBI Taxonomy" id="59799"/>
    <lineage>
        <taxon>Eukaryota</taxon>
        <taxon>Discoba</taxon>
        <taxon>Euglenozoa</taxon>
        <taxon>Kinetoplastea</taxon>
        <taxon>Metakinetoplastina</taxon>
        <taxon>Trypanosomatida</taxon>
        <taxon>Trypanosomatidae</taxon>
        <taxon>Strigomonadinae</taxon>
        <taxon>Angomonas</taxon>
    </lineage>
</organism>
<evidence type="ECO:0008006" key="4">
    <source>
        <dbReference type="Google" id="ProtNLM"/>
    </source>
</evidence>
<evidence type="ECO:0000313" key="3">
    <source>
        <dbReference type="Proteomes" id="UP000515908"/>
    </source>
</evidence>
<accession>A0A7G2BYW9</accession>
<reference evidence="2 3" key="1">
    <citation type="submission" date="2020-08" db="EMBL/GenBank/DDBJ databases">
        <authorList>
            <person name="Newling K."/>
            <person name="Davey J."/>
            <person name="Forrester S."/>
        </authorList>
    </citation>
    <scope>NUCLEOTIDE SEQUENCE [LARGE SCALE GENOMIC DNA]</scope>
    <source>
        <strain evidence="3">Crithidia deanei Carvalho (ATCC PRA-265)</strain>
    </source>
</reference>
<feature type="compositionally biased region" description="Low complexity" evidence="1">
    <location>
        <begin position="174"/>
        <end position="186"/>
    </location>
</feature>
<dbReference type="CDD" id="cd00118">
    <property type="entry name" value="LysM"/>
    <property type="match status" value="1"/>
</dbReference>
<feature type="compositionally biased region" description="Basic and acidic residues" evidence="1">
    <location>
        <begin position="102"/>
        <end position="138"/>
    </location>
</feature>
<dbReference type="AlphaFoldDB" id="A0A7G2BYW9"/>
<evidence type="ECO:0000313" key="2">
    <source>
        <dbReference type="EMBL" id="CAD2212708.1"/>
    </source>
</evidence>
<feature type="compositionally biased region" description="Low complexity" evidence="1">
    <location>
        <begin position="348"/>
        <end position="360"/>
    </location>
</feature>
<evidence type="ECO:0000256" key="1">
    <source>
        <dbReference type="SAM" id="MobiDB-lite"/>
    </source>
</evidence>